<dbReference type="EMBL" id="CVRI01000038">
    <property type="protein sequence ID" value="CRK94432.1"/>
    <property type="molecule type" value="Genomic_DNA"/>
</dbReference>
<evidence type="ECO:0000313" key="2">
    <source>
        <dbReference type="Proteomes" id="UP000183832"/>
    </source>
</evidence>
<evidence type="ECO:0000313" key="1">
    <source>
        <dbReference type="EMBL" id="CRK94432.1"/>
    </source>
</evidence>
<proteinExistence type="predicted"/>
<name>A0A1J1I2A2_9DIPT</name>
<organism evidence="1 2">
    <name type="scientific">Clunio marinus</name>
    <dbReference type="NCBI Taxonomy" id="568069"/>
    <lineage>
        <taxon>Eukaryota</taxon>
        <taxon>Metazoa</taxon>
        <taxon>Ecdysozoa</taxon>
        <taxon>Arthropoda</taxon>
        <taxon>Hexapoda</taxon>
        <taxon>Insecta</taxon>
        <taxon>Pterygota</taxon>
        <taxon>Neoptera</taxon>
        <taxon>Endopterygota</taxon>
        <taxon>Diptera</taxon>
        <taxon>Nematocera</taxon>
        <taxon>Chironomoidea</taxon>
        <taxon>Chironomidae</taxon>
        <taxon>Clunio</taxon>
    </lineage>
</organism>
<reference evidence="1 2" key="1">
    <citation type="submission" date="2015-04" db="EMBL/GenBank/DDBJ databases">
        <authorList>
            <person name="Syromyatnikov M.Y."/>
            <person name="Popov V.N."/>
        </authorList>
    </citation>
    <scope>NUCLEOTIDE SEQUENCE [LARGE SCALE GENOMIC DNA]</scope>
</reference>
<dbReference type="AlphaFoldDB" id="A0A1J1I2A2"/>
<protein>
    <submittedName>
        <fullName evidence="1">CLUMA_CG007939, isoform A</fullName>
    </submittedName>
</protein>
<keyword evidence="2" id="KW-1185">Reference proteome</keyword>
<gene>
    <name evidence="1" type="ORF">CLUMA_CG007939</name>
</gene>
<accession>A0A1J1I2A2</accession>
<dbReference type="Proteomes" id="UP000183832">
    <property type="component" value="Unassembled WGS sequence"/>
</dbReference>
<sequence>MSDELEISHKEVAHCTPDYPNLDNECKSLKNLTELQIKCTHDYDFGLNDYIRVDKKKTLHFALSKSVKHIYLLRVYRNMWNNAILNVFLNRLEQLKSFHKDLNGD</sequence>